<sequence length="367" mass="39554">MMTGVLAAEDAALIRRCAADSERTGMLAAPVQELIHQRGWLRMFAPESMGGAELALPQGVRLEEALSAADGSTGWTVTLCAGAGWFTGFLSPELARGIVATPRVCLGGSGAPSGYADIDGDGYRLSGRWNFATGAPMTTHFTMNAVIRQDGAPLLDEAGKPRIRAFVVPAAQVRIEENWHAIGLVATASHTFSLDKVRVDASHAFDLVPGAAKEAGPLYHFPFMSLAFVTLAANISGMALNFIGQAREIIGRRHHHITQQPLAELPQVQQALARGPRELDEARTRFYQLLDAAWDQSCRGEHPGAAADHELQRASLDMVDTARRAVDELYPLCGLAAADRRCDSDIARAWRDLHTATQHALMLPFSA</sequence>
<dbReference type="SUPFAM" id="SSF47203">
    <property type="entry name" value="Acyl-CoA dehydrogenase C-terminal domain-like"/>
    <property type="match status" value="1"/>
</dbReference>
<organism evidence="4 5">
    <name type="scientific">Massilia terrae</name>
    <dbReference type="NCBI Taxonomy" id="1811224"/>
    <lineage>
        <taxon>Bacteria</taxon>
        <taxon>Pseudomonadati</taxon>
        <taxon>Pseudomonadota</taxon>
        <taxon>Betaproteobacteria</taxon>
        <taxon>Burkholderiales</taxon>
        <taxon>Oxalobacteraceae</taxon>
        <taxon>Telluria group</taxon>
        <taxon>Massilia</taxon>
    </lineage>
</organism>
<keyword evidence="5" id="KW-1185">Reference proteome</keyword>
<name>A0ABT2CTJ2_9BURK</name>
<dbReference type="EMBL" id="JANUGU010000001">
    <property type="protein sequence ID" value="MCS0657303.1"/>
    <property type="molecule type" value="Genomic_DNA"/>
</dbReference>
<keyword evidence="2" id="KW-0472">Membrane</keyword>
<feature type="transmembrane region" description="Helical" evidence="2">
    <location>
        <begin position="223"/>
        <end position="243"/>
    </location>
</feature>
<comment type="caution">
    <text evidence="4">The sequence shown here is derived from an EMBL/GenBank/DDBJ whole genome shotgun (WGS) entry which is preliminary data.</text>
</comment>
<keyword evidence="1" id="KW-0560">Oxidoreductase</keyword>
<gene>
    <name evidence="4" type="ORF">NX778_04400</name>
</gene>
<evidence type="ECO:0000256" key="1">
    <source>
        <dbReference type="ARBA" id="ARBA00023002"/>
    </source>
</evidence>
<dbReference type="PANTHER" id="PTHR43884">
    <property type="entry name" value="ACYL-COA DEHYDROGENASE"/>
    <property type="match status" value="1"/>
</dbReference>
<dbReference type="SUPFAM" id="SSF56645">
    <property type="entry name" value="Acyl-CoA dehydrogenase NM domain-like"/>
    <property type="match status" value="1"/>
</dbReference>
<reference evidence="4 5" key="1">
    <citation type="submission" date="2022-08" db="EMBL/GenBank/DDBJ databases">
        <title>Reclassification of Massilia species as members of the genera Telluria, Duganella, Pseudoduganella, Mokoshia gen. nov. and Zemynaea gen. nov. using orthogonal and non-orthogonal genome-based approaches.</title>
        <authorList>
            <person name="Bowman J.P."/>
        </authorList>
    </citation>
    <scope>NUCLEOTIDE SEQUENCE [LARGE SCALE GENOMIC DNA]</scope>
    <source>
        <strain evidence="4 5">JCM 31606</strain>
    </source>
</reference>
<dbReference type="InterPro" id="IPR009100">
    <property type="entry name" value="AcylCoA_DH/oxidase_NM_dom_sf"/>
</dbReference>
<dbReference type="PIRSF" id="PIRSF016578">
    <property type="entry name" value="HsaA"/>
    <property type="match status" value="1"/>
</dbReference>
<evidence type="ECO:0000313" key="5">
    <source>
        <dbReference type="Proteomes" id="UP001204621"/>
    </source>
</evidence>
<dbReference type="Gene3D" id="1.20.140.10">
    <property type="entry name" value="Butyryl-CoA Dehydrogenase, subunit A, domain 3"/>
    <property type="match status" value="1"/>
</dbReference>
<evidence type="ECO:0000313" key="4">
    <source>
        <dbReference type="EMBL" id="MCS0657303.1"/>
    </source>
</evidence>
<dbReference type="InterPro" id="IPR036250">
    <property type="entry name" value="AcylCo_DH-like_C"/>
</dbReference>
<keyword evidence="2" id="KW-1133">Transmembrane helix</keyword>
<dbReference type="InterPro" id="IPR046373">
    <property type="entry name" value="Acyl-CoA_Oxase/DH_mid-dom_sf"/>
</dbReference>
<accession>A0ABT2CTJ2</accession>
<evidence type="ECO:0000259" key="3">
    <source>
        <dbReference type="Pfam" id="PF08028"/>
    </source>
</evidence>
<dbReference type="PANTHER" id="PTHR43884:SF25">
    <property type="entry name" value="ACYL-COA DEHYDROGENASE YDBM-RELATED"/>
    <property type="match status" value="1"/>
</dbReference>
<dbReference type="Pfam" id="PF08028">
    <property type="entry name" value="Acyl-CoA_dh_2"/>
    <property type="match status" value="1"/>
</dbReference>
<proteinExistence type="predicted"/>
<dbReference type="InterPro" id="IPR037069">
    <property type="entry name" value="AcylCoA_DH/ox_N_sf"/>
</dbReference>
<keyword evidence="2" id="KW-0812">Transmembrane</keyword>
<feature type="domain" description="Acyl-CoA dehydrogenase C-terminal" evidence="3">
    <location>
        <begin position="230"/>
        <end position="362"/>
    </location>
</feature>
<dbReference type="InterPro" id="IPR013107">
    <property type="entry name" value="Acyl-CoA_DH_C"/>
</dbReference>
<dbReference type="Gene3D" id="2.40.110.10">
    <property type="entry name" value="Butyryl-CoA Dehydrogenase, subunit A, domain 2"/>
    <property type="match status" value="1"/>
</dbReference>
<evidence type="ECO:0000256" key="2">
    <source>
        <dbReference type="SAM" id="Phobius"/>
    </source>
</evidence>
<dbReference type="Gene3D" id="1.10.540.10">
    <property type="entry name" value="Acyl-CoA dehydrogenase/oxidase, N-terminal domain"/>
    <property type="match status" value="1"/>
</dbReference>
<protein>
    <submittedName>
        <fullName evidence="4">Acyl-CoA dehydrogenase</fullName>
    </submittedName>
</protein>
<dbReference type="RefSeq" id="WP_258810453.1">
    <property type="nucleotide sequence ID" value="NZ_JANUGU010000001.1"/>
</dbReference>
<dbReference type="Proteomes" id="UP001204621">
    <property type="component" value="Unassembled WGS sequence"/>
</dbReference>